<dbReference type="SUPFAM" id="SSF53383">
    <property type="entry name" value="PLP-dependent transferases"/>
    <property type="match status" value="1"/>
</dbReference>
<dbReference type="GO" id="GO:0000271">
    <property type="term" value="P:polysaccharide biosynthetic process"/>
    <property type="evidence" value="ECO:0007669"/>
    <property type="project" value="TreeGrafter"/>
</dbReference>
<dbReference type="OrthoDB" id="7260855at2"/>
<feature type="active site" description="Proton acceptor" evidence="2">
    <location>
        <position position="185"/>
    </location>
</feature>
<dbReference type="Proteomes" id="UP000321058">
    <property type="component" value="Unassembled WGS sequence"/>
</dbReference>
<dbReference type="GO" id="GO:0030170">
    <property type="term" value="F:pyridoxal phosphate binding"/>
    <property type="evidence" value="ECO:0007669"/>
    <property type="project" value="TreeGrafter"/>
</dbReference>
<evidence type="ECO:0000256" key="2">
    <source>
        <dbReference type="PIRSR" id="PIRSR000390-1"/>
    </source>
</evidence>
<evidence type="ECO:0000256" key="3">
    <source>
        <dbReference type="PIRSR" id="PIRSR000390-2"/>
    </source>
</evidence>
<dbReference type="InterPro" id="IPR015421">
    <property type="entry name" value="PyrdxlP-dep_Trfase_major"/>
</dbReference>
<accession>A0A512NIW4</accession>
<protein>
    <submittedName>
        <fullName evidence="5">Aminotransferase DegT</fullName>
    </submittedName>
</protein>
<name>A0A512NIW4_9HYPH</name>
<dbReference type="GO" id="GO:0008483">
    <property type="term" value="F:transaminase activity"/>
    <property type="evidence" value="ECO:0007669"/>
    <property type="project" value="UniProtKB-KW"/>
</dbReference>
<dbReference type="EMBL" id="BKAJ01000113">
    <property type="protein sequence ID" value="GEP58888.1"/>
    <property type="molecule type" value="Genomic_DNA"/>
</dbReference>
<keyword evidence="3 4" id="KW-0663">Pyridoxal phosphate</keyword>
<dbReference type="InterPro" id="IPR015424">
    <property type="entry name" value="PyrdxlP-dep_Trfase"/>
</dbReference>
<keyword evidence="5" id="KW-0808">Transferase</keyword>
<comment type="similarity">
    <text evidence="1 4">Belongs to the DegT/DnrJ/EryC1 family.</text>
</comment>
<organism evidence="5 6">
    <name type="scientific">Reyranella soli</name>
    <dbReference type="NCBI Taxonomy" id="1230389"/>
    <lineage>
        <taxon>Bacteria</taxon>
        <taxon>Pseudomonadati</taxon>
        <taxon>Pseudomonadota</taxon>
        <taxon>Alphaproteobacteria</taxon>
        <taxon>Hyphomicrobiales</taxon>
        <taxon>Reyranellaceae</taxon>
        <taxon>Reyranella</taxon>
    </lineage>
</organism>
<dbReference type="InterPro" id="IPR000653">
    <property type="entry name" value="DegT/StrS_aminotransferase"/>
</dbReference>
<evidence type="ECO:0000256" key="4">
    <source>
        <dbReference type="RuleBase" id="RU004508"/>
    </source>
</evidence>
<feature type="modified residue" description="N6-(pyridoxal phosphate)lysine" evidence="3">
    <location>
        <position position="185"/>
    </location>
</feature>
<dbReference type="PIRSF" id="PIRSF000390">
    <property type="entry name" value="PLP_StrS"/>
    <property type="match status" value="1"/>
</dbReference>
<reference evidence="5 6" key="1">
    <citation type="submission" date="2019-07" db="EMBL/GenBank/DDBJ databases">
        <title>Whole genome shotgun sequence of Reyranella soli NBRC 108950.</title>
        <authorList>
            <person name="Hosoyama A."/>
            <person name="Uohara A."/>
            <person name="Ohji S."/>
            <person name="Ichikawa N."/>
        </authorList>
    </citation>
    <scope>NUCLEOTIDE SEQUENCE [LARGE SCALE GENOMIC DNA]</scope>
    <source>
        <strain evidence="5 6">NBRC 108950</strain>
    </source>
</reference>
<keyword evidence="5" id="KW-0032">Aminotransferase</keyword>
<proteinExistence type="inferred from homology"/>
<dbReference type="PANTHER" id="PTHR30244">
    <property type="entry name" value="TRANSAMINASE"/>
    <property type="match status" value="1"/>
</dbReference>
<evidence type="ECO:0000313" key="6">
    <source>
        <dbReference type="Proteomes" id="UP000321058"/>
    </source>
</evidence>
<dbReference type="InterPro" id="IPR015422">
    <property type="entry name" value="PyrdxlP-dep_Trfase_small"/>
</dbReference>
<dbReference type="Gene3D" id="3.40.640.10">
    <property type="entry name" value="Type I PLP-dependent aspartate aminotransferase-like (Major domain)"/>
    <property type="match status" value="1"/>
</dbReference>
<keyword evidence="6" id="KW-1185">Reference proteome</keyword>
<dbReference type="PANTHER" id="PTHR30244:SF34">
    <property type="entry name" value="DTDP-4-AMINO-4,6-DIDEOXYGALACTOSE TRANSAMINASE"/>
    <property type="match status" value="1"/>
</dbReference>
<dbReference type="AlphaFoldDB" id="A0A512NIW4"/>
<sequence length="379" mass="41081">MIPITKPLIGEEEALAAAEVVRSGWLTQGARVSRFEEEFAAITGASHACAVSNCTTALHLALLAVGVVPGDEVITVSHTFIACANAIHQCGATPVFIDIEPVGYGMDAALIAAAITPKTRAILCVHQIGTPCDMDAIMAVARAHGLKVVEDAACALGSEMQFGGSWRRVGDPAGDVACFSLHPRKVVTVGDGGMLTTQDAALDARFRLLRQHGMTVPDTVRHGSPQVIFESYDAVAFNYRLTDIQAAVGIEQLKRLPEIVSRRRTLAERYRERIATETPEVAAPVEPNRVRTNWQSYAVHLPDGVDQREVMQSMLDRGVATRRGIMCIHREKPYAETARFPLPVSEDAQDRTILLPLYPQMTEAEQDQVVGALKTAVQP</sequence>
<evidence type="ECO:0000313" key="5">
    <source>
        <dbReference type="EMBL" id="GEP58888.1"/>
    </source>
</evidence>
<dbReference type="Pfam" id="PF01041">
    <property type="entry name" value="DegT_DnrJ_EryC1"/>
    <property type="match status" value="1"/>
</dbReference>
<dbReference type="Gene3D" id="3.90.1150.10">
    <property type="entry name" value="Aspartate Aminotransferase, domain 1"/>
    <property type="match status" value="1"/>
</dbReference>
<evidence type="ECO:0000256" key="1">
    <source>
        <dbReference type="ARBA" id="ARBA00037999"/>
    </source>
</evidence>
<gene>
    <name evidence="5" type="ORF">RSO01_60540</name>
</gene>
<dbReference type="CDD" id="cd00616">
    <property type="entry name" value="AHBA_syn"/>
    <property type="match status" value="1"/>
</dbReference>
<dbReference type="RefSeq" id="WP_147154275.1">
    <property type="nucleotide sequence ID" value="NZ_BKAJ01000113.1"/>
</dbReference>
<comment type="caution">
    <text evidence="5">The sequence shown here is derived from an EMBL/GenBank/DDBJ whole genome shotgun (WGS) entry which is preliminary data.</text>
</comment>